<dbReference type="Proteomes" id="UP001152561">
    <property type="component" value="Unassembled WGS sequence"/>
</dbReference>
<evidence type="ECO:0000313" key="1">
    <source>
        <dbReference type="EMBL" id="KAJ8542247.1"/>
    </source>
</evidence>
<proteinExistence type="predicted"/>
<gene>
    <name evidence="1" type="ORF">K7X08_017113</name>
</gene>
<protein>
    <submittedName>
        <fullName evidence="1">Uncharacterized protein</fullName>
    </submittedName>
</protein>
<dbReference type="AlphaFoldDB" id="A0A9Q1LU18"/>
<sequence>MNGKYVGNRPVQLRKSKWKDRIDYEALVKKNESSEKAKSPKKSVLHKRAPDLTSHSLIVGDFRCILMDI</sequence>
<dbReference type="EMBL" id="JAJAGQ010000015">
    <property type="protein sequence ID" value="KAJ8542247.1"/>
    <property type="molecule type" value="Genomic_DNA"/>
</dbReference>
<organism evidence="1 2">
    <name type="scientific">Anisodus acutangulus</name>
    <dbReference type="NCBI Taxonomy" id="402998"/>
    <lineage>
        <taxon>Eukaryota</taxon>
        <taxon>Viridiplantae</taxon>
        <taxon>Streptophyta</taxon>
        <taxon>Embryophyta</taxon>
        <taxon>Tracheophyta</taxon>
        <taxon>Spermatophyta</taxon>
        <taxon>Magnoliopsida</taxon>
        <taxon>eudicotyledons</taxon>
        <taxon>Gunneridae</taxon>
        <taxon>Pentapetalae</taxon>
        <taxon>asterids</taxon>
        <taxon>lamiids</taxon>
        <taxon>Solanales</taxon>
        <taxon>Solanaceae</taxon>
        <taxon>Solanoideae</taxon>
        <taxon>Hyoscyameae</taxon>
        <taxon>Anisodus</taxon>
    </lineage>
</organism>
<keyword evidence="2" id="KW-1185">Reference proteome</keyword>
<evidence type="ECO:0000313" key="2">
    <source>
        <dbReference type="Proteomes" id="UP001152561"/>
    </source>
</evidence>
<comment type="caution">
    <text evidence="1">The sequence shown here is derived from an EMBL/GenBank/DDBJ whole genome shotgun (WGS) entry which is preliminary data.</text>
</comment>
<name>A0A9Q1LU18_9SOLA</name>
<reference evidence="2" key="1">
    <citation type="journal article" date="2023" name="Proc. Natl. Acad. Sci. U.S.A.">
        <title>Genomic and structural basis for evolution of tropane alkaloid biosynthesis.</title>
        <authorList>
            <person name="Wanga Y.-J."/>
            <person name="Taina T."/>
            <person name="Yua J.-Y."/>
            <person name="Lia J."/>
            <person name="Xua B."/>
            <person name="Chenc J."/>
            <person name="D'Auriad J.C."/>
            <person name="Huanga J.-P."/>
            <person name="Huanga S.-X."/>
        </authorList>
    </citation>
    <scope>NUCLEOTIDE SEQUENCE [LARGE SCALE GENOMIC DNA]</scope>
    <source>
        <strain evidence="2">cv. KIB-2019</strain>
    </source>
</reference>
<accession>A0A9Q1LU18</accession>